<dbReference type="PANTHER" id="PTHR21367">
    <property type="entry name" value="ARGININE-TRNA-PROTEIN TRANSFERASE 1"/>
    <property type="match status" value="1"/>
</dbReference>
<gene>
    <name evidence="2" type="ORF">GCM10022277_33850</name>
</gene>
<evidence type="ECO:0000313" key="3">
    <source>
        <dbReference type="Proteomes" id="UP001501565"/>
    </source>
</evidence>
<evidence type="ECO:0000313" key="2">
    <source>
        <dbReference type="EMBL" id="GAA3934497.1"/>
    </source>
</evidence>
<dbReference type="PANTHER" id="PTHR21367:SF1">
    <property type="entry name" value="ARGINYL-TRNA--PROTEIN TRANSFERASE 1"/>
    <property type="match status" value="1"/>
</dbReference>
<comment type="caution">
    <text evidence="2">The sequence shown here is derived from an EMBL/GenBank/DDBJ whole genome shotgun (WGS) entry which is preliminary data.</text>
</comment>
<protein>
    <recommendedName>
        <fullName evidence="1">N-end rule aminoacyl transferase C-terminal domain-containing protein</fullName>
    </recommendedName>
</protein>
<reference evidence="3" key="1">
    <citation type="journal article" date="2019" name="Int. J. Syst. Evol. Microbiol.">
        <title>The Global Catalogue of Microorganisms (GCM) 10K type strain sequencing project: providing services to taxonomists for standard genome sequencing and annotation.</title>
        <authorList>
            <consortium name="The Broad Institute Genomics Platform"/>
            <consortium name="The Broad Institute Genome Sequencing Center for Infectious Disease"/>
            <person name="Wu L."/>
            <person name="Ma J."/>
        </authorList>
    </citation>
    <scope>NUCLEOTIDE SEQUENCE [LARGE SCALE GENOMIC DNA]</scope>
    <source>
        <strain evidence="3">JCM 17551</strain>
    </source>
</reference>
<dbReference type="InterPro" id="IPR030700">
    <property type="entry name" value="N-end_Aminoacyl_Trfase"/>
</dbReference>
<proteinExistence type="predicted"/>
<organism evidence="2 3">
    <name type="scientific">Litoribacillus peritrichatus</name>
    <dbReference type="NCBI Taxonomy" id="718191"/>
    <lineage>
        <taxon>Bacteria</taxon>
        <taxon>Pseudomonadati</taxon>
        <taxon>Pseudomonadota</taxon>
        <taxon>Gammaproteobacteria</taxon>
        <taxon>Oceanospirillales</taxon>
        <taxon>Oceanospirillaceae</taxon>
        <taxon>Litoribacillus</taxon>
    </lineage>
</organism>
<keyword evidence="3" id="KW-1185">Reference proteome</keyword>
<name>A0ABP7N1I2_9GAMM</name>
<sequence>MVREAAFSIEEYALFEKYISLRHSDGEMFPPSKDQYQSFLCKNYGFNYFLLTKIDEKIISVSVFDLLDDGLSAVYTFFDPEFDFLSPGVFSVLKLIDLAKQANLPYVYLGYWIKDCKKMSYKTKYQPIEIFDRNDWQQYTGN</sequence>
<dbReference type="SUPFAM" id="SSF55729">
    <property type="entry name" value="Acyl-CoA N-acyltransferases (Nat)"/>
    <property type="match status" value="1"/>
</dbReference>
<dbReference type="Pfam" id="PF04377">
    <property type="entry name" value="ATE_C"/>
    <property type="match status" value="1"/>
</dbReference>
<feature type="domain" description="N-end rule aminoacyl transferase C-terminal" evidence="1">
    <location>
        <begin position="10"/>
        <end position="131"/>
    </location>
</feature>
<accession>A0ABP7N1I2</accession>
<evidence type="ECO:0000259" key="1">
    <source>
        <dbReference type="Pfam" id="PF04377"/>
    </source>
</evidence>
<dbReference type="InterPro" id="IPR007472">
    <property type="entry name" value="N-end_Aminoacyl_Trfase_C"/>
</dbReference>
<dbReference type="EMBL" id="BAABBN010000012">
    <property type="protein sequence ID" value="GAA3934497.1"/>
    <property type="molecule type" value="Genomic_DNA"/>
</dbReference>
<dbReference type="Proteomes" id="UP001501565">
    <property type="component" value="Unassembled WGS sequence"/>
</dbReference>
<dbReference type="InterPro" id="IPR016181">
    <property type="entry name" value="Acyl_CoA_acyltransferase"/>
</dbReference>